<protein>
    <submittedName>
        <fullName evidence="2">NHL repeat containing protein</fullName>
    </submittedName>
</protein>
<sequence>WHGYRAQGQRIVAWRLGADGRPQGPRENIASGWSAAPSLRPLGNPAGATVDSQGRLWVVEDRNHTVLVVAPAAAVR</sequence>
<dbReference type="InterPro" id="IPR001258">
    <property type="entry name" value="NHL_repeat"/>
</dbReference>
<dbReference type="EMBL" id="AOGK01000039">
    <property type="protein sequence ID" value="MDG5978427.1"/>
    <property type="molecule type" value="Genomic_DNA"/>
</dbReference>
<evidence type="ECO:0000313" key="2">
    <source>
        <dbReference type="EMBL" id="MDG5978427.1"/>
    </source>
</evidence>
<dbReference type="AlphaFoldDB" id="A0A9X4NVX8"/>
<feature type="non-terminal residue" evidence="2">
    <location>
        <position position="1"/>
    </location>
</feature>
<proteinExistence type="predicted"/>
<accession>A0A9X4NVX8</accession>
<keyword evidence="1" id="KW-0677">Repeat</keyword>
<dbReference type="Proteomes" id="UP001152876">
    <property type="component" value="Unassembled WGS sequence"/>
</dbReference>
<comment type="caution">
    <text evidence="2">The sequence shown here is derived from an EMBL/GenBank/DDBJ whole genome shotgun (WGS) entry which is preliminary data.</text>
</comment>
<keyword evidence="3" id="KW-1185">Reference proteome</keyword>
<dbReference type="SUPFAM" id="SSF63829">
    <property type="entry name" value="Calcium-dependent phosphotriesterase"/>
    <property type="match status" value="1"/>
</dbReference>
<reference evidence="2" key="1">
    <citation type="submission" date="2013-01" db="EMBL/GenBank/DDBJ databases">
        <title>Genome draft of Hydrogenophaga taeniospiralis 2K1.</title>
        <authorList>
            <person name="Gomila M."/>
            <person name="Lalucat J."/>
        </authorList>
    </citation>
    <scope>NUCLEOTIDE SEQUENCE</scope>
    <source>
        <strain evidence="2">CCUG 15921</strain>
    </source>
</reference>
<dbReference type="Gene3D" id="2.40.10.500">
    <property type="match status" value="1"/>
</dbReference>
<name>A0A9X4NVX8_9BURK</name>
<evidence type="ECO:0000256" key="1">
    <source>
        <dbReference type="ARBA" id="ARBA00022737"/>
    </source>
</evidence>
<gene>
    <name evidence="2" type="ORF">H010_24462</name>
</gene>
<organism evidence="2 3">
    <name type="scientific">Hydrogenophaga taeniospiralis CCUG 15921</name>
    <dbReference type="NCBI Taxonomy" id="1281780"/>
    <lineage>
        <taxon>Bacteria</taxon>
        <taxon>Pseudomonadati</taxon>
        <taxon>Pseudomonadota</taxon>
        <taxon>Betaproteobacteria</taxon>
        <taxon>Burkholderiales</taxon>
        <taxon>Comamonadaceae</taxon>
        <taxon>Hydrogenophaga</taxon>
    </lineage>
</organism>
<evidence type="ECO:0000313" key="3">
    <source>
        <dbReference type="Proteomes" id="UP001152876"/>
    </source>
</evidence>
<dbReference type="Pfam" id="PF01436">
    <property type="entry name" value="NHL"/>
    <property type="match status" value="1"/>
</dbReference>